<dbReference type="UniPathway" id="UPA00070">
    <property type="reaction ID" value="UER00119"/>
</dbReference>
<dbReference type="Proteomes" id="UP000886101">
    <property type="component" value="Unassembled WGS sequence"/>
</dbReference>
<feature type="binding site" evidence="7">
    <location>
        <position position="128"/>
    </location>
    <ligand>
        <name>orotate</name>
        <dbReference type="ChEBI" id="CHEBI:30839"/>
    </ligand>
</feature>
<evidence type="ECO:0000256" key="6">
    <source>
        <dbReference type="ARBA" id="ARBA00022975"/>
    </source>
</evidence>
<dbReference type="InterPro" id="IPR000836">
    <property type="entry name" value="PRTase_dom"/>
</dbReference>
<protein>
    <recommendedName>
        <fullName evidence="2 7">Orotate phosphoribosyltransferase</fullName>
        <shortName evidence="7">OPRT</shortName>
        <shortName evidence="7">OPRTase</shortName>
        <ecNumber evidence="2 7">2.4.2.10</ecNumber>
    </recommendedName>
</protein>
<evidence type="ECO:0000256" key="1">
    <source>
        <dbReference type="ARBA" id="ARBA00004889"/>
    </source>
</evidence>
<comment type="pathway">
    <text evidence="1 7">Pyrimidine metabolism; UMP biosynthesis via de novo pathway; UMP from orotate: step 1/2.</text>
</comment>
<comment type="caution">
    <text evidence="7">Lacks conserved residue(s) required for the propagation of feature annotation.</text>
</comment>
<dbReference type="PANTHER" id="PTHR19278">
    <property type="entry name" value="OROTATE PHOSPHORIBOSYLTRANSFERASE"/>
    <property type="match status" value="1"/>
</dbReference>
<dbReference type="Gene3D" id="3.40.50.2020">
    <property type="match status" value="1"/>
</dbReference>
<evidence type="ECO:0000256" key="7">
    <source>
        <dbReference type="HAMAP-Rule" id="MF_01208"/>
    </source>
</evidence>
<comment type="subunit">
    <text evidence="7">Homodimer.</text>
</comment>
<feature type="binding site" evidence="7">
    <location>
        <position position="102"/>
    </location>
    <ligand>
        <name>5-phospho-alpha-D-ribose 1-diphosphate</name>
        <dbReference type="ChEBI" id="CHEBI:58017"/>
        <note>ligand shared between dimeric partners</note>
    </ligand>
</feature>
<accession>A0A7V5U2I7</accession>
<dbReference type="EMBL" id="DROK01000147">
    <property type="protein sequence ID" value="HHI97199.1"/>
    <property type="molecule type" value="Genomic_DNA"/>
</dbReference>
<dbReference type="AlphaFoldDB" id="A0A7V5U2I7"/>
<keyword evidence="4 7" id="KW-0808">Transferase</keyword>
<dbReference type="GO" id="GO:0000287">
    <property type="term" value="F:magnesium ion binding"/>
    <property type="evidence" value="ECO:0007669"/>
    <property type="project" value="UniProtKB-UniRule"/>
</dbReference>
<dbReference type="EC" id="2.4.2.10" evidence="2 7"/>
<dbReference type="InterPro" id="IPR004467">
    <property type="entry name" value="Or_phspho_trans_dom"/>
</dbReference>
<dbReference type="FunFam" id="3.40.50.2020:FF:000029">
    <property type="entry name" value="Orotate phosphoribosyltransferase"/>
    <property type="match status" value="1"/>
</dbReference>
<comment type="cofactor">
    <cofactor evidence="7">
        <name>Mg(2+)</name>
        <dbReference type="ChEBI" id="CHEBI:18420"/>
    </cofactor>
</comment>
<dbReference type="NCBIfam" id="TIGR00336">
    <property type="entry name" value="pyrE"/>
    <property type="match status" value="1"/>
</dbReference>
<dbReference type="GO" id="GO:0004588">
    <property type="term" value="F:orotate phosphoribosyltransferase activity"/>
    <property type="evidence" value="ECO:0007669"/>
    <property type="project" value="UniProtKB-UniRule"/>
</dbReference>
<comment type="catalytic activity">
    <reaction evidence="7">
        <text>orotidine 5'-phosphate + diphosphate = orotate + 5-phospho-alpha-D-ribose 1-diphosphate</text>
        <dbReference type="Rhea" id="RHEA:10380"/>
        <dbReference type="ChEBI" id="CHEBI:30839"/>
        <dbReference type="ChEBI" id="CHEBI:33019"/>
        <dbReference type="ChEBI" id="CHEBI:57538"/>
        <dbReference type="ChEBI" id="CHEBI:58017"/>
        <dbReference type="EC" id="2.4.2.10"/>
    </reaction>
</comment>
<dbReference type="SUPFAM" id="SSF53271">
    <property type="entry name" value="PRTase-like"/>
    <property type="match status" value="1"/>
</dbReference>
<dbReference type="GO" id="GO:0044205">
    <property type="term" value="P:'de novo' UMP biosynthetic process"/>
    <property type="evidence" value="ECO:0007669"/>
    <property type="project" value="UniProtKB-UniRule"/>
</dbReference>
<dbReference type="InterPro" id="IPR029057">
    <property type="entry name" value="PRTase-like"/>
</dbReference>
<evidence type="ECO:0000256" key="5">
    <source>
        <dbReference type="ARBA" id="ARBA00022842"/>
    </source>
</evidence>
<feature type="binding site" description="in other chain" evidence="7">
    <location>
        <begin position="124"/>
        <end position="132"/>
    </location>
    <ligand>
        <name>5-phospho-alpha-D-ribose 1-diphosphate</name>
        <dbReference type="ChEBI" id="CHEBI:58017"/>
        <note>ligand shared between dimeric partners</note>
    </ligand>
</feature>
<name>A0A7V5U2I7_9BACT</name>
<evidence type="ECO:0000256" key="2">
    <source>
        <dbReference type="ARBA" id="ARBA00011971"/>
    </source>
</evidence>
<feature type="binding site" description="in other chain" evidence="7">
    <location>
        <position position="99"/>
    </location>
    <ligand>
        <name>5-phospho-alpha-D-ribose 1-diphosphate</name>
        <dbReference type="ChEBI" id="CHEBI:58017"/>
        <note>ligand shared between dimeric partners</note>
    </ligand>
</feature>
<dbReference type="CDD" id="cd06223">
    <property type="entry name" value="PRTases_typeI"/>
    <property type="match status" value="1"/>
</dbReference>
<feature type="binding site" evidence="7">
    <location>
        <position position="98"/>
    </location>
    <ligand>
        <name>5-phospho-alpha-D-ribose 1-diphosphate</name>
        <dbReference type="ChEBI" id="CHEBI:58017"/>
        <note>ligand shared between dimeric partners</note>
    </ligand>
</feature>
<dbReference type="PANTHER" id="PTHR19278:SF9">
    <property type="entry name" value="URIDINE 5'-MONOPHOSPHATE SYNTHASE"/>
    <property type="match status" value="1"/>
</dbReference>
<sequence length="188" mass="20486">MKDLRDKLFKLLFERSFLYSEKGFKLASGKISPYYLDCKKTTLSAEALPLLGELLLAKVVPYRPEAVGGLTLGADPLVAAVCYAAGLKGYQLEGFIVRKEAKGHGTQRFIEGRVSAGMKAVILEDVVTTGGSSLKAVFRARDFGLKVQAVVALVDRLEGGREAIEAEGLSFETIFTIDEFLDSLRANF</sequence>
<feature type="binding site" evidence="7">
    <location>
        <position position="104"/>
    </location>
    <ligand>
        <name>5-phospho-alpha-D-ribose 1-diphosphate</name>
        <dbReference type="ChEBI" id="CHEBI:58017"/>
        <note>ligand shared between dimeric partners</note>
    </ligand>
</feature>
<keyword evidence="5 7" id="KW-0460">Magnesium</keyword>
<evidence type="ECO:0000313" key="8">
    <source>
        <dbReference type="EMBL" id="HHI97199.1"/>
    </source>
</evidence>
<feature type="binding site" evidence="7">
    <location>
        <position position="156"/>
    </location>
    <ligand>
        <name>orotate</name>
        <dbReference type="ChEBI" id="CHEBI:30839"/>
    </ligand>
</feature>
<dbReference type="GO" id="GO:0019856">
    <property type="term" value="P:pyrimidine nucleobase biosynthetic process"/>
    <property type="evidence" value="ECO:0007669"/>
    <property type="project" value="TreeGrafter"/>
</dbReference>
<dbReference type="HAMAP" id="MF_01208">
    <property type="entry name" value="PyrE"/>
    <property type="match status" value="1"/>
</dbReference>
<evidence type="ECO:0000256" key="3">
    <source>
        <dbReference type="ARBA" id="ARBA00022676"/>
    </source>
</evidence>
<dbReference type="InterPro" id="IPR023031">
    <property type="entry name" value="OPRT"/>
</dbReference>
<keyword evidence="6 7" id="KW-0665">Pyrimidine biosynthesis</keyword>
<keyword evidence="3 7" id="KW-0328">Glycosyltransferase</keyword>
<proteinExistence type="inferred from homology"/>
<comment type="caution">
    <text evidence="8">The sequence shown here is derived from an EMBL/GenBank/DDBJ whole genome shotgun (WGS) entry which is preliminary data.</text>
</comment>
<comment type="function">
    <text evidence="7">Catalyzes the transfer of a ribosyl phosphate group from 5-phosphoribose 1-diphosphate to orotate, leading to the formation of orotidine monophosphate (OMP).</text>
</comment>
<reference evidence="8" key="1">
    <citation type="journal article" date="2020" name="mSystems">
        <title>Genome- and Community-Level Interaction Insights into Carbon Utilization and Element Cycling Functions of Hydrothermarchaeota in Hydrothermal Sediment.</title>
        <authorList>
            <person name="Zhou Z."/>
            <person name="Liu Y."/>
            <person name="Xu W."/>
            <person name="Pan J."/>
            <person name="Luo Z.H."/>
            <person name="Li M."/>
        </authorList>
    </citation>
    <scope>NUCLEOTIDE SEQUENCE [LARGE SCALE GENOMIC DNA]</scope>
    <source>
        <strain evidence="8">HyVt-533</strain>
    </source>
</reference>
<organism evidence="8">
    <name type="scientific">Thermodesulfatator atlanticus</name>
    <dbReference type="NCBI Taxonomy" id="501497"/>
    <lineage>
        <taxon>Bacteria</taxon>
        <taxon>Pseudomonadati</taxon>
        <taxon>Thermodesulfobacteriota</taxon>
        <taxon>Thermodesulfobacteria</taxon>
        <taxon>Thermodesulfobacteriales</taxon>
        <taxon>Thermodesulfatatoraceae</taxon>
        <taxon>Thermodesulfatator</taxon>
    </lineage>
</organism>
<gene>
    <name evidence="7 8" type="primary">pyrE</name>
    <name evidence="8" type="ORF">ENJ96_05040</name>
</gene>
<evidence type="ECO:0000256" key="4">
    <source>
        <dbReference type="ARBA" id="ARBA00022679"/>
    </source>
</evidence>
<comment type="similarity">
    <text evidence="7">Belongs to the purine/pyrimidine phosphoribosyltransferase family. PyrE subfamily.</text>
</comment>